<evidence type="ECO:0000313" key="13">
    <source>
        <dbReference type="Proteomes" id="UP001159428"/>
    </source>
</evidence>
<keyword evidence="8" id="KW-0325">Glycoprotein</keyword>
<proteinExistence type="predicted"/>
<evidence type="ECO:0000259" key="11">
    <source>
        <dbReference type="PROSITE" id="PS50262"/>
    </source>
</evidence>
<protein>
    <recommendedName>
        <fullName evidence="11">G-protein coupled receptors family 1 profile domain-containing protein</fullName>
    </recommendedName>
</protein>
<name>A0AAU9XJL8_9CNID</name>
<accession>A0AAU9XJL8</accession>
<evidence type="ECO:0000256" key="9">
    <source>
        <dbReference type="ARBA" id="ARBA00023224"/>
    </source>
</evidence>
<keyword evidence="4 10" id="KW-1133">Transmembrane helix</keyword>
<evidence type="ECO:0000256" key="10">
    <source>
        <dbReference type="SAM" id="Phobius"/>
    </source>
</evidence>
<dbReference type="PRINTS" id="PR00237">
    <property type="entry name" value="GPCRRHODOPSN"/>
</dbReference>
<dbReference type="InterPro" id="IPR017452">
    <property type="entry name" value="GPCR_Rhodpsn_7TM"/>
</dbReference>
<evidence type="ECO:0000256" key="1">
    <source>
        <dbReference type="ARBA" id="ARBA00004651"/>
    </source>
</evidence>
<dbReference type="GO" id="GO:0005886">
    <property type="term" value="C:plasma membrane"/>
    <property type="evidence" value="ECO:0007669"/>
    <property type="project" value="UniProtKB-SubCell"/>
</dbReference>
<feature type="transmembrane region" description="Helical" evidence="10">
    <location>
        <begin position="116"/>
        <end position="138"/>
    </location>
</feature>
<sequence length="314" mass="35300">MNNSTNGTGLISEGDKDETVCSWIISRVQGNTETIFTWHFFIAVLNIVLAITASCGNILVLLALSKEYTLSAPSRVLFRSLATSDLCVGIISQPLYAISILLIGNGHLKLCRLMRYLTFVSSTTLCGVSLLTLTAISLDRLLVLTLKSSYYRIVTRSLVIRVVVLFWTCSLVTGIAYLLSRRIFFIVTCLVILLSIVISAYSYSNIFFLLRRRQRVTIRDSHTRLNGFQLRRALRFKSTVYSALWVHLTLVICYLPFSVLGAVAFRIGTPLPIFIAGTCTATLIYLNSTINPFLYCWKIKEVRQAVKQILRKCL</sequence>
<evidence type="ECO:0000256" key="3">
    <source>
        <dbReference type="ARBA" id="ARBA00022692"/>
    </source>
</evidence>
<evidence type="ECO:0000256" key="8">
    <source>
        <dbReference type="ARBA" id="ARBA00023180"/>
    </source>
</evidence>
<dbReference type="InterPro" id="IPR000276">
    <property type="entry name" value="GPCR_Rhodpsn"/>
</dbReference>
<feature type="transmembrane region" description="Helical" evidence="10">
    <location>
        <begin position="183"/>
        <end position="210"/>
    </location>
</feature>
<evidence type="ECO:0000256" key="4">
    <source>
        <dbReference type="ARBA" id="ARBA00022989"/>
    </source>
</evidence>
<keyword evidence="3 10" id="KW-0812">Transmembrane</keyword>
<dbReference type="Proteomes" id="UP001159428">
    <property type="component" value="Unassembled WGS sequence"/>
</dbReference>
<dbReference type="PROSITE" id="PS50262">
    <property type="entry name" value="G_PROTEIN_RECEP_F1_2"/>
    <property type="match status" value="1"/>
</dbReference>
<dbReference type="EMBL" id="CALNXJ010000044">
    <property type="protein sequence ID" value="CAH3147988.1"/>
    <property type="molecule type" value="Genomic_DNA"/>
</dbReference>
<feature type="transmembrane region" description="Helical" evidence="10">
    <location>
        <begin position="38"/>
        <end position="64"/>
    </location>
</feature>
<keyword evidence="2" id="KW-1003">Cell membrane</keyword>
<keyword evidence="6 10" id="KW-0472">Membrane</keyword>
<evidence type="ECO:0000256" key="2">
    <source>
        <dbReference type="ARBA" id="ARBA00022475"/>
    </source>
</evidence>
<feature type="domain" description="G-protein coupled receptors family 1 profile" evidence="11">
    <location>
        <begin position="56"/>
        <end position="295"/>
    </location>
</feature>
<dbReference type="Gene3D" id="1.20.1070.10">
    <property type="entry name" value="Rhodopsin 7-helix transmembrane proteins"/>
    <property type="match status" value="1"/>
</dbReference>
<feature type="transmembrane region" description="Helical" evidence="10">
    <location>
        <begin position="76"/>
        <end position="104"/>
    </location>
</feature>
<feature type="transmembrane region" description="Helical" evidence="10">
    <location>
        <begin position="273"/>
        <end position="297"/>
    </location>
</feature>
<dbReference type="AlphaFoldDB" id="A0AAU9XJL8"/>
<evidence type="ECO:0000256" key="6">
    <source>
        <dbReference type="ARBA" id="ARBA00023136"/>
    </source>
</evidence>
<dbReference type="GO" id="GO:0004930">
    <property type="term" value="F:G protein-coupled receptor activity"/>
    <property type="evidence" value="ECO:0007669"/>
    <property type="project" value="UniProtKB-KW"/>
</dbReference>
<dbReference type="PANTHER" id="PTHR24246">
    <property type="entry name" value="OLFACTORY RECEPTOR AND ADENOSINE RECEPTOR"/>
    <property type="match status" value="1"/>
</dbReference>
<dbReference type="SUPFAM" id="SSF81321">
    <property type="entry name" value="Family A G protein-coupled receptor-like"/>
    <property type="match status" value="1"/>
</dbReference>
<dbReference type="PANTHER" id="PTHR24246:SF27">
    <property type="entry name" value="ADENOSINE RECEPTOR, ISOFORM A"/>
    <property type="match status" value="1"/>
</dbReference>
<keyword evidence="9" id="KW-0807">Transducer</keyword>
<comment type="caution">
    <text evidence="12">The sequence shown here is derived from an EMBL/GenBank/DDBJ whole genome shotgun (WGS) entry which is preliminary data.</text>
</comment>
<keyword evidence="5" id="KW-0297">G-protein coupled receptor</keyword>
<evidence type="ECO:0000313" key="12">
    <source>
        <dbReference type="EMBL" id="CAH3147988.1"/>
    </source>
</evidence>
<reference evidence="12 13" key="1">
    <citation type="submission" date="2022-05" db="EMBL/GenBank/DDBJ databases">
        <authorList>
            <consortium name="Genoscope - CEA"/>
            <person name="William W."/>
        </authorList>
    </citation>
    <scope>NUCLEOTIDE SEQUENCE [LARGE SCALE GENOMIC DNA]</scope>
</reference>
<keyword evidence="13" id="KW-1185">Reference proteome</keyword>
<dbReference type="Pfam" id="PF00001">
    <property type="entry name" value="7tm_1"/>
    <property type="match status" value="1"/>
</dbReference>
<keyword evidence="7" id="KW-0675">Receptor</keyword>
<evidence type="ECO:0000256" key="5">
    <source>
        <dbReference type="ARBA" id="ARBA00023040"/>
    </source>
</evidence>
<gene>
    <name evidence="12" type="ORF">PMEA_00023729</name>
</gene>
<organism evidence="12 13">
    <name type="scientific">Pocillopora meandrina</name>
    <dbReference type="NCBI Taxonomy" id="46732"/>
    <lineage>
        <taxon>Eukaryota</taxon>
        <taxon>Metazoa</taxon>
        <taxon>Cnidaria</taxon>
        <taxon>Anthozoa</taxon>
        <taxon>Hexacorallia</taxon>
        <taxon>Scleractinia</taxon>
        <taxon>Astrocoeniina</taxon>
        <taxon>Pocilloporidae</taxon>
        <taxon>Pocillopora</taxon>
    </lineage>
</organism>
<feature type="transmembrane region" description="Helical" evidence="10">
    <location>
        <begin position="158"/>
        <end position="177"/>
    </location>
</feature>
<feature type="transmembrane region" description="Helical" evidence="10">
    <location>
        <begin position="240"/>
        <end position="267"/>
    </location>
</feature>
<comment type="subcellular location">
    <subcellularLocation>
        <location evidence="1">Cell membrane</location>
        <topology evidence="1">Multi-pass membrane protein</topology>
    </subcellularLocation>
</comment>
<dbReference type="CDD" id="cd00637">
    <property type="entry name" value="7tm_classA_rhodopsin-like"/>
    <property type="match status" value="1"/>
</dbReference>
<evidence type="ECO:0000256" key="7">
    <source>
        <dbReference type="ARBA" id="ARBA00023170"/>
    </source>
</evidence>